<dbReference type="PANTHER" id="PTHR33710">
    <property type="entry name" value="BNAC02G09200D PROTEIN"/>
    <property type="match status" value="1"/>
</dbReference>
<dbReference type="Proteomes" id="UP001165190">
    <property type="component" value="Unassembled WGS sequence"/>
</dbReference>
<feature type="domain" description="Endonuclease/exonuclease/phosphatase" evidence="1">
    <location>
        <begin position="6"/>
        <end position="227"/>
    </location>
</feature>
<evidence type="ECO:0000313" key="2">
    <source>
        <dbReference type="EMBL" id="GMI83861.1"/>
    </source>
</evidence>
<dbReference type="InterPro" id="IPR005135">
    <property type="entry name" value="Endo/exonuclease/phosphatase"/>
</dbReference>
<reference evidence="2" key="1">
    <citation type="submission" date="2023-05" db="EMBL/GenBank/DDBJ databases">
        <title>Genome and transcriptome analyses reveal genes involved in the formation of fine ridges on petal epidermal cells in Hibiscus trionum.</title>
        <authorList>
            <person name="Koshimizu S."/>
            <person name="Masuda S."/>
            <person name="Ishii T."/>
            <person name="Shirasu K."/>
            <person name="Hoshino A."/>
            <person name="Arita M."/>
        </authorList>
    </citation>
    <scope>NUCLEOTIDE SEQUENCE</scope>
    <source>
        <strain evidence="2">Hamamatsu line</strain>
    </source>
</reference>
<dbReference type="OrthoDB" id="1881450at2759"/>
<evidence type="ECO:0000259" key="1">
    <source>
        <dbReference type="Pfam" id="PF03372"/>
    </source>
</evidence>
<evidence type="ECO:0000313" key="3">
    <source>
        <dbReference type="Proteomes" id="UP001165190"/>
    </source>
</evidence>
<dbReference type="AlphaFoldDB" id="A0A9W7HVI6"/>
<comment type="caution">
    <text evidence="2">The sequence shown here is derived from an EMBL/GenBank/DDBJ whole genome shotgun (WGS) entry which is preliminary data.</text>
</comment>
<dbReference type="EMBL" id="BSYR01000019">
    <property type="protein sequence ID" value="GMI83861.1"/>
    <property type="molecule type" value="Genomic_DNA"/>
</dbReference>
<dbReference type="InterPro" id="IPR036691">
    <property type="entry name" value="Endo/exonu/phosph_ase_sf"/>
</dbReference>
<dbReference type="SUPFAM" id="SSF56219">
    <property type="entry name" value="DNase I-like"/>
    <property type="match status" value="1"/>
</dbReference>
<proteinExistence type="predicted"/>
<dbReference type="GO" id="GO:0003824">
    <property type="term" value="F:catalytic activity"/>
    <property type="evidence" value="ECO:0007669"/>
    <property type="project" value="InterPro"/>
</dbReference>
<accession>A0A9W7HVI6</accession>
<keyword evidence="3" id="KW-1185">Reference proteome</keyword>
<name>A0A9W7HVI6_HIBTR</name>
<dbReference type="PANTHER" id="PTHR33710:SF64">
    <property type="entry name" value="ENDONUCLEASE_EXONUCLEASE_PHOSPHATASE DOMAIN-CONTAINING PROTEIN"/>
    <property type="match status" value="1"/>
</dbReference>
<gene>
    <name evidence="2" type="ORF">HRI_002055400</name>
</gene>
<sequence>MDFSIISWNVRGLGKVEKLGAVRRLIRNEKAKFILIQETKLEQFSPAILRSMGCYQGFNSIFAPAAGSAGGLLSAWRNDFFSVTNIVLDSRFIAIFGKAQGSDLNWGIVNVYGPTIEAEKHEFFRQLLNFIHSHKVAWIVGGDFNAYLCREEKIGMVCNYKTMDIFRNFVNEAQLVDLPMHGGSFTWSSNREIPTFVRLDRFFICEEILVVCHNLNQFLLPNSVSDHNAIALKCEGDGWGPKPFKLFNYMLEVEGFEDLISNSVVAAKRKNGRVGILNILRGAKSDIKAWSKEQKLANRDIISETEADISRLEVECQKSGDCADAWKSLNLLRQKLWELLRREERA</sequence>
<organism evidence="2 3">
    <name type="scientific">Hibiscus trionum</name>
    <name type="common">Flower of an hour</name>
    <dbReference type="NCBI Taxonomy" id="183268"/>
    <lineage>
        <taxon>Eukaryota</taxon>
        <taxon>Viridiplantae</taxon>
        <taxon>Streptophyta</taxon>
        <taxon>Embryophyta</taxon>
        <taxon>Tracheophyta</taxon>
        <taxon>Spermatophyta</taxon>
        <taxon>Magnoliopsida</taxon>
        <taxon>eudicotyledons</taxon>
        <taxon>Gunneridae</taxon>
        <taxon>Pentapetalae</taxon>
        <taxon>rosids</taxon>
        <taxon>malvids</taxon>
        <taxon>Malvales</taxon>
        <taxon>Malvaceae</taxon>
        <taxon>Malvoideae</taxon>
        <taxon>Hibiscus</taxon>
    </lineage>
</organism>
<protein>
    <recommendedName>
        <fullName evidence="1">Endonuclease/exonuclease/phosphatase domain-containing protein</fullName>
    </recommendedName>
</protein>
<dbReference type="Pfam" id="PF03372">
    <property type="entry name" value="Exo_endo_phos"/>
    <property type="match status" value="1"/>
</dbReference>
<dbReference type="Gene3D" id="3.60.10.10">
    <property type="entry name" value="Endonuclease/exonuclease/phosphatase"/>
    <property type="match status" value="1"/>
</dbReference>